<dbReference type="GO" id="GO:0003677">
    <property type="term" value="F:DNA binding"/>
    <property type="evidence" value="ECO:0007669"/>
    <property type="project" value="UniProtKB-KW"/>
</dbReference>
<evidence type="ECO:0000313" key="4">
    <source>
        <dbReference type="Proteomes" id="UP000520814"/>
    </source>
</evidence>
<dbReference type="SUPFAM" id="SSF47413">
    <property type="entry name" value="lambda repressor-like DNA-binding domains"/>
    <property type="match status" value="2"/>
</dbReference>
<dbReference type="PANTHER" id="PTHR46797:SF1">
    <property type="entry name" value="METHYLPHOSPHONATE SYNTHASE"/>
    <property type="match status" value="1"/>
</dbReference>
<dbReference type="Proteomes" id="UP000520814">
    <property type="component" value="Unassembled WGS sequence"/>
</dbReference>
<dbReference type="InterPro" id="IPR001387">
    <property type="entry name" value="Cro/C1-type_HTH"/>
</dbReference>
<dbReference type="PROSITE" id="PS50943">
    <property type="entry name" value="HTH_CROC1"/>
    <property type="match status" value="2"/>
</dbReference>
<evidence type="ECO:0000313" key="3">
    <source>
        <dbReference type="EMBL" id="MBB6049932.1"/>
    </source>
</evidence>
<gene>
    <name evidence="3" type="ORF">HNQ39_001723</name>
</gene>
<dbReference type="SMART" id="SM00530">
    <property type="entry name" value="HTH_XRE"/>
    <property type="match status" value="2"/>
</dbReference>
<dbReference type="GO" id="GO:0003700">
    <property type="term" value="F:DNA-binding transcription factor activity"/>
    <property type="evidence" value="ECO:0007669"/>
    <property type="project" value="TreeGrafter"/>
</dbReference>
<dbReference type="Gene3D" id="1.25.40.10">
    <property type="entry name" value="Tetratricopeptide repeat domain"/>
    <property type="match status" value="1"/>
</dbReference>
<protein>
    <submittedName>
        <fullName evidence="3">Transcriptional regulator with XRE-family HTH domain</fullName>
    </submittedName>
</protein>
<feature type="domain" description="HTH cro/C1-type" evidence="2">
    <location>
        <begin position="12"/>
        <end position="66"/>
    </location>
</feature>
<feature type="domain" description="HTH cro/C1-type" evidence="2">
    <location>
        <begin position="98"/>
        <end position="153"/>
    </location>
</feature>
<evidence type="ECO:0000259" key="2">
    <source>
        <dbReference type="PROSITE" id="PS50943"/>
    </source>
</evidence>
<dbReference type="Pfam" id="PF13560">
    <property type="entry name" value="HTH_31"/>
    <property type="match status" value="1"/>
</dbReference>
<proteinExistence type="predicted"/>
<dbReference type="Gene3D" id="1.10.260.40">
    <property type="entry name" value="lambda repressor-like DNA-binding domains"/>
    <property type="match status" value="2"/>
</dbReference>
<dbReference type="PANTHER" id="PTHR46797">
    <property type="entry name" value="HTH-TYPE TRANSCRIPTIONAL REGULATOR"/>
    <property type="match status" value="1"/>
</dbReference>
<reference evidence="3 4" key="1">
    <citation type="submission" date="2020-08" db="EMBL/GenBank/DDBJ databases">
        <title>Genomic Encyclopedia of Type Strains, Phase IV (KMG-IV): sequencing the most valuable type-strain genomes for metagenomic binning, comparative biology and taxonomic classification.</title>
        <authorList>
            <person name="Goeker M."/>
        </authorList>
    </citation>
    <scope>NUCLEOTIDE SEQUENCE [LARGE SCALE GENOMIC DNA]</scope>
    <source>
        <strain evidence="3 4">DSM 23562</strain>
    </source>
</reference>
<dbReference type="RefSeq" id="WP_184193936.1">
    <property type="nucleotide sequence ID" value="NZ_JACHGW010000002.1"/>
</dbReference>
<dbReference type="AlphaFoldDB" id="A0A7W9SNL3"/>
<dbReference type="CDD" id="cd00093">
    <property type="entry name" value="HTH_XRE"/>
    <property type="match status" value="2"/>
</dbReference>
<name>A0A7W9SNL3_ARMRO</name>
<sequence>MSSDTLTIGQQLQQWRLRRGLSLGALSLRCGIHKSTLSRWERGIQSPSMQELSTTLNVLEVTAHEAAVLRRQLDTPRAALYQHEEPPGLRKLSGGELLRALRLRSGVTQEDAARAAGVTREMLSRWERGERWPDGQKLHALCYALGASLDETLHLTTRGFIEQEPLPLDYSSLIALHTEMTFLSLAPNNTLISWYIAARHAELGQRDLTGSLAAQAGIWGAQGYDTLFLQQQVRMAEVQARASIELVKAAGTRIEACQTRGIVAFAAIEAARKGPRAAVAFLDQWQDYSALPSIHAWLSSIQANYLAQEGQSDLALTRSRHAVKLASEDAYSYGEAKYRERDYARHLLLAGQPQKALPILENLHREAGFLEHESALTLLLIGHALHQLREPREAFSYHEQATQLITRHKITLPPEYQDL</sequence>
<dbReference type="GO" id="GO:0005829">
    <property type="term" value="C:cytosol"/>
    <property type="evidence" value="ECO:0007669"/>
    <property type="project" value="TreeGrafter"/>
</dbReference>
<dbReference type="InterPro" id="IPR010982">
    <property type="entry name" value="Lambda_DNA-bd_dom_sf"/>
</dbReference>
<dbReference type="Pfam" id="PF01381">
    <property type="entry name" value="HTH_3"/>
    <property type="match status" value="1"/>
</dbReference>
<dbReference type="EMBL" id="JACHGW010000002">
    <property type="protein sequence ID" value="MBB6049932.1"/>
    <property type="molecule type" value="Genomic_DNA"/>
</dbReference>
<accession>A0A7W9SNL3</accession>
<dbReference type="InterPro" id="IPR050807">
    <property type="entry name" value="TransReg_Diox_bact_type"/>
</dbReference>
<comment type="caution">
    <text evidence="3">The sequence shown here is derived from an EMBL/GenBank/DDBJ whole genome shotgun (WGS) entry which is preliminary data.</text>
</comment>
<evidence type="ECO:0000256" key="1">
    <source>
        <dbReference type="ARBA" id="ARBA00023125"/>
    </source>
</evidence>
<keyword evidence="1" id="KW-0238">DNA-binding</keyword>
<keyword evidence="4" id="KW-1185">Reference proteome</keyword>
<dbReference type="InterPro" id="IPR011990">
    <property type="entry name" value="TPR-like_helical_dom_sf"/>
</dbReference>
<organism evidence="3 4">
    <name type="scientific">Armatimonas rosea</name>
    <dbReference type="NCBI Taxonomy" id="685828"/>
    <lineage>
        <taxon>Bacteria</taxon>
        <taxon>Bacillati</taxon>
        <taxon>Armatimonadota</taxon>
        <taxon>Armatimonadia</taxon>
        <taxon>Armatimonadales</taxon>
        <taxon>Armatimonadaceae</taxon>
        <taxon>Armatimonas</taxon>
    </lineage>
</organism>